<accession>A0AAQ3U4U3</accession>
<evidence type="ECO:0000313" key="2">
    <source>
        <dbReference type="EMBL" id="WVZ82982.1"/>
    </source>
</evidence>
<evidence type="ECO:0000256" key="1">
    <source>
        <dbReference type="SAM" id="MobiDB-lite"/>
    </source>
</evidence>
<dbReference type="Proteomes" id="UP001341281">
    <property type="component" value="Chromosome 06"/>
</dbReference>
<feature type="non-terminal residue" evidence="2">
    <location>
        <position position="1"/>
    </location>
</feature>
<evidence type="ECO:0000313" key="3">
    <source>
        <dbReference type="Proteomes" id="UP001341281"/>
    </source>
</evidence>
<dbReference type="AlphaFoldDB" id="A0AAQ3U4U3"/>
<dbReference type="EMBL" id="CP144750">
    <property type="protein sequence ID" value="WVZ82982.1"/>
    <property type="molecule type" value="Genomic_DNA"/>
</dbReference>
<protein>
    <submittedName>
        <fullName evidence="2">Uncharacterized protein</fullName>
    </submittedName>
</protein>
<keyword evidence="3" id="KW-1185">Reference proteome</keyword>
<proteinExistence type="predicted"/>
<reference evidence="2 3" key="1">
    <citation type="submission" date="2024-02" db="EMBL/GenBank/DDBJ databases">
        <title>High-quality chromosome-scale genome assembly of Pensacola bahiagrass (Paspalum notatum Flugge var. saurae).</title>
        <authorList>
            <person name="Vega J.M."/>
            <person name="Podio M."/>
            <person name="Orjuela J."/>
            <person name="Siena L.A."/>
            <person name="Pessino S.C."/>
            <person name="Combes M.C."/>
            <person name="Mariac C."/>
            <person name="Albertini E."/>
            <person name="Pupilli F."/>
            <person name="Ortiz J.P.A."/>
            <person name="Leblanc O."/>
        </authorList>
    </citation>
    <scope>NUCLEOTIDE SEQUENCE [LARGE SCALE GENOMIC DNA]</scope>
    <source>
        <strain evidence="2">R1</strain>
        <tissue evidence="2">Leaf</tissue>
    </source>
</reference>
<sequence length="95" mass="10748">MNTTSVENSLRTEATILATRKKAPKNNNSELDLPTLSDWLKPPNPKALRDEALTGDTTHSAMSSDEDRPWPWLQHTGRIKSQQNFLQNDGMEMAR</sequence>
<gene>
    <name evidence="2" type="ORF">U9M48_030177</name>
</gene>
<name>A0AAQ3U4U3_PASNO</name>
<organism evidence="2 3">
    <name type="scientific">Paspalum notatum var. saurae</name>
    <dbReference type="NCBI Taxonomy" id="547442"/>
    <lineage>
        <taxon>Eukaryota</taxon>
        <taxon>Viridiplantae</taxon>
        <taxon>Streptophyta</taxon>
        <taxon>Embryophyta</taxon>
        <taxon>Tracheophyta</taxon>
        <taxon>Spermatophyta</taxon>
        <taxon>Magnoliopsida</taxon>
        <taxon>Liliopsida</taxon>
        <taxon>Poales</taxon>
        <taxon>Poaceae</taxon>
        <taxon>PACMAD clade</taxon>
        <taxon>Panicoideae</taxon>
        <taxon>Andropogonodae</taxon>
        <taxon>Paspaleae</taxon>
        <taxon>Paspalinae</taxon>
        <taxon>Paspalum</taxon>
    </lineage>
</organism>
<feature type="region of interest" description="Disordered" evidence="1">
    <location>
        <begin position="17"/>
        <end position="72"/>
    </location>
</feature>